<dbReference type="AlphaFoldDB" id="A0A392PGB3"/>
<comment type="caution">
    <text evidence="1">The sequence shown here is derived from an EMBL/GenBank/DDBJ whole genome shotgun (WGS) entry which is preliminary data.</text>
</comment>
<evidence type="ECO:0000313" key="2">
    <source>
        <dbReference type="Proteomes" id="UP000265520"/>
    </source>
</evidence>
<dbReference type="Proteomes" id="UP000265520">
    <property type="component" value="Unassembled WGS sequence"/>
</dbReference>
<accession>A0A392PGB3</accession>
<feature type="non-terminal residue" evidence="1">
    <location>
        <position position="72"/>
    </location>
</feature>
<proteinExistence type="predicted"/>
<reference evidence="1 2" key="1">
    <citation type="journal article" date="2018" name="Front. Plant Sci.">
        <title>Red Clover (Trifolium pratense) and Zigzag Clover (T. medium) - A Picture of Genomic Similarities and Differences.</title>
        <authorList>
            <person name="Dluhosova J."/>
            <person name="Istvanek J."/>
            <person name="Nedelnik J."/>
            <person name="Repkova J."/>
        </authorList>
    </citation>
    <scope>NUCLEOTIDE SEQUENCE [LARGE SCALE GENOMIC DNA]</scope>
    <source>
        <strain evidence="2">cv. 10/8</strain>
        <tissue evidence="1">Leaf</tissue>
    </source>
</reference>
<name>A0A392PGB3_9FABA</name>
<organism evidence="1 2">
    <name type="scientific">Trifolium medium</name>
    <dbReference type="NCBI Taxonomy" id="97028"/>
    <lineage>
        <taxon>Eukaryota</taxon>
        <taxon>Viridiplantae</taxon>
        <taxon>Streptophyta</taxon>
        <taxon>Embryophyta</taxon>
        <taxon>Tracheophyta</taxon>
        <taxon>Spermatophyta</taxon>
        <taxon>Magnoliopsida</taxon>
        <taxon>eudicotyledons</taxon>
        <taxon>Gunneridae</taxon>
        <taxon>Pentapetalae</taxon>
        <taxon>rosids</taxon>
        <taxon>fabids</taxon>
        <taxon>Fabales</taxon>
        <taxon>Fabaceae</taxon>
        <taxon>Papilionoideae</taxon>
        <taxon>50 kb inversion clade</taxon>
        <taxon>NPAAA clade</taxon>
        <taxon>Hologalegina</taxon>
        <taxon>IRL clade</taxon>
        <taxon>Trifolieae</taxon>
        <taxon>Trifolium</taxon>
    </lineage>
</organism>
<sequence>MMTMFQQQMHNQQDQNVGNAAFREFCRMSPPEFAGECVPSKAGYYVVDATGTSGIIPAMTRGIQDSSKTNIK</sequence>
<protein>
    <submittedName>
        <fullName evidence="1">Uncharacterized protein</fullName>
    </submittedName>
</protein>
<evidence type="ECO:0000313" key="1">
    <source>
        <dbReference type="EMBL" id="MCI10834.1"/>
    </source>
</evidence>
<keyword evidence="2" id="KW-1185">Reference proteome</keyword>
<dbReference type="EMBL" id="LXQA010077804">
    <property type="protein sequence ID" value="MCI10834.1"/>
    <property type="molecule type" value="Genomic_DNA"/>
</dbReference>